<evidence type="ECO:0008006" key="4">
    <source>
        <dbReference type="Google" id="ProtNLM"/>
    </source>
</evidence>
<feature type="transmembrane region" description="Helical" evidence="1">
    <location>
        <begin position="21"/>
        <end position="39"/>
    </location>
</feature>
<dbReference type="InterPro" id="IPR049978">
    <property type="entry name" value="SCO6880-like"/>
</dbReference>
<keyword evidence="1" id="KW-1133">Transmembrane helix</keyword>
<name>A0A1G6HM43_9ACTN</name>
<accession>A0A1G6HM43</accession>
<protein>
    <recommendedName>
        <fullName evidence="4">PrgI family protein</fullName>
    </recommendedName>
</protein>
<dbReference type="Proteomes" id="UP000199086">
    <property type="component" value="Unassembled WGS sequence"/>
</dbReference>
<gene>
    <name evidence="2" type="ORF">GA0111570_11158</name>
</gene>
<keyword evidence="3" id="KW-1185">Reference proteome</keyword>
<evidence type="ECO:0000256" key="1">
    <source>
        <dbReference type="SAM" id="Phobius"/>
    </source>
</evidence>
<evidence type="ECO:0000313" key="2">
    <source>
        <dbReference type="EMBL" id="SDB94955.1"/>
    </source>
</evidence>
<reference evidence="2 3" key="1">
    <citation type="submission" date="2016-06" db="EMBL/GenBank/DDBJ databases">
        <authorList>
            <person name="Olsen C.W."/>
            <person name="Carey S."/>
            <person name="Hinshaw L."/>
            <person name="Karasin A.I."/>
        </authorList>
    </citation>
    <scope>NUCLEOTIDE SEQUENCE [LARGE SCALE GENOMIC DNA]</scope>
    <source>
        <strain evidence="2 3">LZ-22</strain>
    </source>
</reference>
<dbReference type="NCBIfam" id="NF042935">
    <property type="entry name" value="SCO6880_fam"/>
    <property type="match status" value="1"/>
</dbReference>
<organism evidence="2 3">
    <name type="scientific">Raineyella antarctica</name>
    <dbReference type="NCBI Taxonomy" id="1577474"/>
    <lineage>
        <taxon>Bacteria</taxon>
        <taxon>Bacillati</taxon>
        <taxon>Actinomycetota</taxon>
        <taxon>Actinomycetes</taxon>
        <taxon>Propionibacteriales</taxon>
        <taxon>Propionibacteriaceae</taxon>
        <taxon>Raineyella</taxon>
    </lineage>
</organism>
<dbReference type="AlphaFoldDB" id="A0A1G6HM43"/>
<evidence type="ECO:0000313" key="3">
    <source>
        <dbReference type="Proteomes" id="UP000199086"/>
    </source>
</evidence>
<feature type="transmembrane region" description="Helical" evidence="1">
    <location>
        <begin position="45"/>
        <end position="64"/>
    </location>
</feature>
<dbReference type="RefSeq" id="WP_092612713.1">
    <property type="nucleotide sequence ID" value="NZ_FMYF01000011.1"/>
</dbReference>
<dbReference type="OrthoDB" id="4505949at2"/>
<proteinExistence type="predicted"/>
<dbReference type="STRING" id="1577474.GA0111570_11158"/>
<keyword evidence="1" id="KW-0812">Transmembrane</keyword>
<sequence length="501" mass="53762">MSESTTYGNWTRPQIKGIAGVSMAATALLALGAVAMIIAAMTQGFLGAVVVFFATGALMLPLLAKSPATGMTLYEKFFVRAAKARMAHTGSAVLLQGPCGMTRDGQARLPGLLAASELIEATDAYGTPFGIVHVPSTDHYSVVIEGASTGMDLVDADKIDRQVAIWGQWLAMLGQEQTDIAGAQVSIETAPDPGVRLRHMIEARRATHGPSAAFADQVMGEIKAAYPAGQAQMTTRISVTFRSRTAPGGPKRPTEEMIRRIGNALPSMLVMLRESGAGQQPTPMTGQDLVDAVRVAYDPSVATDVEEARAAGGTGLTWQQAGPTFADDRRPDVYRHDRAWSMSWEMLQAPRSIVHSDVLARLLAPHPEIPRKRVTLVYRPLTMETSARVVEGEVQNALFVLNNNKQATSRDSLRLRHAQQTANEEATGAGMIRFGVIITATVLDPTDLSKIIETIRQLSAASRLKLRPATWTQAATFAAGLPLGLVLPEHTAIPAEWKDAL</sequence>
<dbReference type="EMBL" id="FMYF01000011">
    <property type="protein sequence ID" value="SDB94955.1"/>
    <property type="molecule type" value="Genomic_DNA"/>
</dbReference>
<keyword evidence="1" id="KW-0472">Membrane</keyword>